<dbReference type="InterPro" id="IPR029058">
    <property type="entry name" value="AB_hydrolase_fold"/>
</dbReference>
<organism evidence="1 2">
    <name type="scientific">Lactiplantibacillus daoliensis</name>
    <dbReference type="NCBI Taxonomy" id="2559916"/>
    <lineage>
        <taxon>Bacteria</taxon>
        <taxon>Bacillati</taxon>
        <taxon>Bacillota</taxon>
        <taxon>Bacilli</taxon>
        <taxon>Lactobacillales</taxon>
        <taxon>Lactobacillaceae</taxon>
        <taxon>Lactiplantibacillus</taxon>
    </lineage>
</organism>
<dbReference type="Proteomes" id="UP001596227">
    <property type="component" value="Unassembled WGS sequence"/>
</dbReference>
<keyword evidence="2" id="KW-1185">Reference proteome</keyword>
<gene>
    <name evidence="1" type="ORF">ACFQH1_07250</name>
</gene>
<protein>
    <submittedName>
        <fullName evidence="1">Alpha/beta hydrolase</fullName>
    </submittedName>
</protein>
<dbReference type="SUPFAM" id="SSF53474">
    <property type="entry name" value="alpha/beta-Hydrolases"/>
    <property type="match status" value="1"/>
</dbReference>
<dbReference type="EMBL" id="JBHSSB010000015">
    <property type="protein sequence ID" value="MFC6294996.1"/>
    <property type="molecule type" value="Genomic_DNA"/>
</dbReference>
<comment type="caution">
    <text evidence="1">The sequence shown here is derived from an EMBL/GenBank/DDBJ whole genome shotgun (WGS) entry which is preliminary data.</text>
</comment>
<dbReference type="RefSeq" id="WP_137606723.1">
    <property type="nucleotide sequence ID" value="NZ_BJDH01000002.1"/>
</dbReference>
<proteinExistence type="predicted"/>
<reference evidence="2" key="1">
    <citation type="journal article" date="2019" name="Int. J. Syst. Evol. Microbiol.">
        <title>The Global Catalogue of Microorganisms (GCM) 10K type strain sequencing project: providing services to taxonomists for standard genome sequencing and annotation.</title>
        <authorList>
            <consortium name="The Broad Institute Genomics Platform"/>
            <consortium name="The Broad Institute Genome Sequencing Center for Infectious Disease"/>
            <person name="Wu L."/>
            <person name="Ma J."/>
        </authorList>
    </citation>
    <scope>NUCLEOTIDE SEQUENCE [LARGE SCALE GENOMIC DNA]</scope>
    <source>
        <strain evidence="2">CCM 8934</strain>
    </source>
</reference>
<evidence type="ECO:0000313" key="1">
    <source>
        <dbReference type="EMBL" id="MFC6294996.1"/>
    </source>
</evidence>
<dbReference type="Pfam" id="PF06028">
    <property type="entry name" value="DUF915"/>
    <property type="match status" value="1"/>
</dbReference>
<evidence type="ECO:0000313" key="2">
    <source>
        <dbReference type="Proteomes" id="UP001596227"/>
    </source>
</evidence>
<sequence length="269" mass="29684">MPKKLKWGLIVCIAFLLSIIGLGLVTQLHTDQASHVITGQKRPLMLIAGSDSQRDDFDQMIKSLNGSQPHPVINVTVDKDLNVTATETRVKHSQFNDSFIVIFFENSADTNDTIIEQTKGLANAVTYLQKHYKLTTANALGYSNGGLIFTRYLAGMATSKPLAIRDLMLVGTPFLGTSESQPDETLFKPLLAKKSHFKSLHTVLNIAGDAGDGDDHVVPLTSVTAGSKLFMNESHRYNAMTINQKNINHGDLLKEHYLARLVRQNLLNQ</sequence>
<accession>A0ABW1UFW7</accession>
<name>A0ABW1UFW7_9LACO</name>
<dbReference type="GO" id="GO:0016787">
    <property type="term" value="F:hydrolase activity"/>
    <property type="evidence" value="ECO:0007669"/>
    <property type="project" value="UniProtKB-KW"/>
</dbReference>
<dbReference type="Gene3D" id="3.40.50.1820">
    <property type="entry name" value="alpha/beta hydrolase"/>
    <property type="match status" value="1"/>
</dbReference>
<keyword evidence="1" id="KW-0378">Hydrolase</keyword>
<dbReference type="InterPro" id="IPR010315">
    <property type="entry name" value="DUF915_hydro-like"/>
</dbReference>